<dbReference type="PANTHER" id="PTHR46791:SF4">
    <property type="match status" value="1"/>
</dbReference>
<evidence type="ECO:0000313" key="2">
    <source>
        <dbReference type="EMBL" id="KAF3841723.1"/>
    </source>
</evidence>
<proteinExistence type="predicted"/>
<reference evidence="2 3" key="1">
    <citation type="submission" date="2020-03" db="EMBL/GenBank/DDBJ databases">
        <title>Dissostichus mawsoni Genome sequencing and assembly.</title>
        <authorList>
            <person name="Park H."/>
        </authorList>
    </citation>
    <scope>NUCLEOTIDE SEQUENCE [LARGE SCALE GENOMIC DNA]</scope>
    <source>
        <strain evidence="2">DM0001</strain>
        <tissue evidence="2">Muscle</tissue>
    </source>
</reference>
<gene>
    <name evidence="2" type="ORF">F7725_023674</name>
</gene>
<organism evidence="2 3">
    <name type="scientific">Dissostichus mawsoni</name>
    <name type="common">Antarctic cod</name>
    <dbReference type="NCBI Taxonomy" id="36200"/>
    <lineage>
        <taxon>Eukaryota</taxon>
        <taxon>Metazoa</taxon>
        <taxon>Chordata</taxon>
        <taxon>Craniata</taxon>
        <taxon>Vertebrata</taxon>
        <taxon>Euteleostomi</taxon>
        <taxon>Actinopterygii</taxon>
        <taxon>Neopterygii</taxon>
        <taxon>Teleostei</taxon>
        <taxon>Neoteleostei</taxon>
        <taxon>Acanthomorphata</taxon>
        <taxon>Eupercaria</taxon>
        <taxon>Perciformes</taxon>
        <taxon>Notothenioidei</taxon>
        <taxon>Nototheniidae</taxon>
        <taxon>Dissostichus</taxon>
    </lineage>
</organism>
<dbReference type="GO" id="GO:0015074">
    <property type="term" value="P:DNA integration"/>
    <property type="evidence" value="ECO:0007669"/>
    <property type="project" value="InterPro"/>
</dbReference>
<dbReference type="Pfam" id="PF24764">
    <property type="entry name" value="rva_4"/>
    <property type="match status" value="2"/>
</dbReference>
<accession>A0A7J5XY10</accession>
<evidence type="ECO:0000259" key="1">
    <source>
        <dbReference type="PROSITE" id="PS50994"/>
    </source>
</evidence>
<name>A0A7J5XY10_DISMA</name>
<comment type="caution">
    <text evidence="2">The sequence shown here is derived from an EMBL/GenBank/DDBJ whole genome shotgun (WGS) entry which is preliminary data.</text>
</comment>
<protein>
    <recommendedName>
        <fullName evidence="1">Integrase catalytic domain-containing protein</fullName>
    </recommendedName>
</protein>
<dbReference type="OrthoDB" id="2686689at2759"/>
<dbReference type="PROSITE" id="PS50994">
    <property type="entry name" value="INTEGRASE"/>
    <property type="match status" value="1"/>
</dbReference>
<dbReference type="PANTHER" id="PTHR46791">
    <property type="entry name" value="EXPRESSED PROTEIN"/>
    <property type="match status" value="1"/>
</dbReference>
<dbReference type="InterPro" id="IPR058913">
    <property type="entry name" value="Integrase_dom_put"/>
</dbReference>
<dbReference type="Proteomes" id="UP000518266">
    <property type="component" value="Unassembled WGS sequence"/>
</dbReference>
<feature type="domain" description="Integrase catalytic" evidence="1">
    <location>
        <begin position="196"/>
        <end position="419"/>
    </location>
</feature>
<keyword evidence="3" id="KW-1185">Reference proteome</keyword>
<dbReference type="SUPFAM" id="SSF53098">
    <property type="entry name" value="Ribonuclease H-like"/>
    <property type="match status" value="1"/>
</dbReference>
<dbReference type="InterPro" id="IPR012337">
    <property type="entry name" value="RNaseH-like_sf"/>
</dbReference>
<dbReference type="EMBL" id="JAAKFY010000019">
    <property type="protein sequence ID" value="KAF3841723.1"/>
    <property type="molecule type" value="Genomic_DNA"/>
</dbReference>
<sequence>MDIGLRAIGDHLRSLADHLENGEPKDYVQFRVERCIEDLAQLDMDVDVNPAVFESLQEVARQLEILSETEEATLGRPSFMLPPNVIEAHLRWGHTAGDIAQVFGVCERTIRRRMTQNGIRVQDLLTLLDDNSLDETVTQILQHHPNSGYKMMVGHLNARGNRIQRQRVQESMRRVDPGGVLIRTLQLNPRRRRKYFVPAPNSLWHIDGNHKLIRYSIIINTLKHCSNIRRIRPFKCVNVCTYISGLTLMCAYTYPFRWRFVVHGGFDGFSRLVVYLSAATNNRAATVLRSFLEAANVYGVPSRVRSDKGGENVDVARYMVANRERTGIHTLLAGVSIIKGTLNFKIERLWRDVYVGVLDLFYTIEKAFSILTEVHVYALHWCFVPHIQKHLQFFQQGWNCHRLSTEGNRSPLQLWTRHEREAQQEPIQVDIEFGVDWTGPCAHRQPHVVVPEVQLQRSLTDQEVERLPDPDGPLSNVWNVYVQTVGLLTEMLQ</sequence>
<dbReference type="AlphaFoldDB" id="A0A7J5XY10"/>
<dbReference type="InterPro" id="IPR001584">
    <property type="entry name" value="Integrase_cat-core"/>
</dbReference>
<evidence type="ECO:0000313" key="3">
    <source>
        <dbReference type="Proteomes" id="UP000518266"/>
    </source>
</evidence>